<dbReference type="InterPro" id="IPR046457">
    <property type="entry name" value="PMI_typeI_cat"/>
</dbReference>
<keyword evidence="7" id="KW-0413">Isomerase</keyword>
<evidence type="ECO:0000256" key="3">
    <source>
        <dbReference type="ARBA" id="ARBA00010772"/>
    </source>
</evidence>
<dbReference type="Pfam" id="PF20511">
    <property type="entry name" value="PMI_typeI_cat"/>
    <property type="match status" value="1"/>
</dbReference>
<dbReference type="InterPro" id="IPR014710">
    <property type="entry name" value="RmlC-like_jellyroll"/>
</dbReference>
<dbReference type="PRINTS" id="PR00714">
    <property type="entry name" value="MAN6PISMRASE"/>
</dbReference>
<evidence type="ECO:0000313" key="9">
    <source>
        <dbReference type="EMBL" id="CAB4576357.1"/>
    </source>
</evidence>
<protein>
    <recommendedName>
        <fullName evidence="4">mannose-6-phosphate isomerase</fullName>
        <ecNumber evidence="4">5.3.1.8</ecNumber>
    </recommendedName>
</protein>
<dbReference type="InterPro" id="IPR011051">
    <property type="entry name" value="RmlC_Cupin_sf"/>
</dbReference>
<dbReference type="GO" id="GO:0009298">
    <property type="term" value="P:GDP-mannose biosynthetic process"/>
    <property type="evidence" value="ECO:0007669"/>
    <property type="project" value="InterPro"/>
</dbReference>
<comment type="cofactor">
    <cofactor evidence="2">
        <name>Zn(2+)</name>
        <dbReference type="ChEBI" id="CHEBI:29105"/>
    </cofactor>
</comment>
<dbReference type="Gene3D" id="1.10.441.10">
    <property type="entry name" value="Phosphomannose Isomerase, domain 2"/>
    <property type="match status" value="1"/>
</dbReference>
<dbReference type="GO" id="GO:0008270">
    <property type="term" value="F:zinc ion binding"/>
    <property type="evidence" value="ECO:0007669"/>
    <property type="project" value="InterPro"/>
</dbReference>
<keyword evidence="5" id="KW-0479">Metal-binding</keyword>
<dbReference type="Gene3D" id="2.60.120.10">
    <property type="entry name" value="Jelly Rolls"/>
    <property type="match status" value="2"/>
</dbReference>
<dbReference type="GO" id="GO:0005829">
    <property type="term" value="C:cytosol"/>
    <property type="evidence" value="ECO:0007669"/>
    <property type="project" value="TreeGrafter"/>
</dbReference>
<evidence type="ECO:0000256" key="7">
    <source>
        <dbReference type="ARBA" id="ARBA00023235"/>
    </source>
</evidence>
<dbReference type="AlphaFoldDB" id="A0A6J6EJU2"/>
<name>A0A6J6EJU2_9ZZZZ</name>
<dbReference type="InterPro" id="IPR001250">
    <property type="entry name" value="Man6P_Isoase-1"/>
</dbReference>
<dbReference type="EC" id="5.3.1.8" evidence="4"/>
<sequence length="357" mass="39356">MSDNSILVIKGALKDYAWGKVNGLQNWVAKTDQPQAELWFGDHPSGKSINKKTNKELSTNANFPLLIKLLCANEPLSIQVHPDKQTAESGMSDFEDSEKILSDDNGKDEMLFALEEFQAFAGVESKAKRDVVFKILFEKTNAKELQEVLATDTFFDAADIIFEIDKTKISQINKEVVDCVKKANYPAKAISTFEKIVIKYPNDPGVLVCLLMQFHVLEKGHAIHVSPGTPHSYVQGLAVEVMTTSDNVLRMGLTNKYVNIDAALSLVEEKQIQVLSLPTNDGVHVYKPESDFELVAVDNATYQSRDTKFAGVLNLEGETKIVDGSTEISLEKGEVALISNIDVKVVVKGHAVVARTV</sequence>
<evidence type="ECO:0000256" key="1">
    <source>
        <dbReference type="ARBA" id="ARBA00000757"/>
    </source>
</evidence>
<evidence type="ECO:0000256" key="2">
    <source>
        <dbReference type="ARBA" id="ARBA00001947"/>
    </source>
</evidence>
<dbReference type="NCBIfam" id="TIGR00218">
    <property type="entry name" value="manA"/>
    <property type="match status" value="1"/>
</dbReference>
<evidence type="ECO:0000256" key="4">
    <source>
        <dbReference type="ARBA" id="ARBA00011956"/>
    </source>
</evidence>
<evidence type="ECO:0000259" key="8">
    <source>
        <dbReference type="Pfam" id="PF20511"/>
    </source>
</evidence>
<dbReference type="EMBL" id="CAEZTU010000018">
    <property type="protein sequence ID" value="CAB4576357.1"/>
    <property type="molecule type" value="Genomic_DNA"/>
</dbReference>
<accession>A0A6J6EJU2</accession>
<organism evidence="9">
    <name type="scientific">freshwater metagenome</name>
    <dbReference type="NCBI Taxonomy" id="449393"/>
    <lineage>
        <taxon>unclassified sequences</taxon>
        <taxon>metagenomes</taxon>
        <taxon>ecological metagenomes</taxon>
    </lineage>
</organism>
<proteinExistence type="inferred from homology"/>
<feature type="domain" description="Phosphomannose isomerase type I catalytic" evidence="8">
    <location>
        <begin position="9"/>
        <end position="122"/>
    </location>
</feature>
<dbReference type="CDD" id="cd07011">
    <property type="entry name" value="cupin_PMI_type_I_N"/>
    <property type="match status" value="1"/>
</dbReference>
<dbReference type="GO" id="GO:0004476">
    <property type="term" value="F:mannose-6-phosphate isomerase activity"/>
    <property type="evidence" value="ECO:0007669"/>
    <property type="project" value="UniProtKB-EC"/>
</dbReference>
<reference evidence="9" key="1">
    <citation type="submission" date="2020-05" db="EMBL/GenBank/DDBJ databases">
        <authorList>
            <person name="Chiriac C."/>
            <person name="Salcher M."/>
            <person name="Ghai R."/>
            <person name="Kavagutti S V."/>
        </authorList>
    </citation>
    <scope>NUCLEOTIDE SEQUENCE</scope>
</reference>
<dbReference type="PANTHER" id="PTHR10309">
    <property type="entry name" value="MANNOSE-6-PHOSPHATE ISOMERASE"/>
    <property type="match status" value="1"/>
</dbReference>
<gene>
    <name evidence="9" type="ORF">UFOPK1740_00590</name>
</gene>
<keyword evidence="6" id="KW-0862">Zinc</keyword>
<dbReference type="InterPro" id="IPR016305">
    <property type="entry name" value="Mannose-6-P_Isomerase"/>
</dbReference>
<dbReference type="PIRSF" id="PIRSF001480">
    <property type="entry name" value="Mannose-6-phosphate_isomerase"/>
    <property type="match status" value="1"/>
</dbReference>
<dbReference type="PANTHER" id="PTHR10309:SF0">
    <property type="entry name" value="MANNOSE-6-PHOSPHATE ISOMERASE"/>
    <property type="match status" value="1"/>
</dbReference>
<evidence type="ECO:0000256" key="6">
    <source>
        <dbReference type="ARBA" id="ARBA00022833"/>
    </source>
</evidence>
<comment type="similarity">
    <text evidence="3">Belongs to the mannose-6-phosphate isomerase type 1 family.</text>
</comment>
<comment type="catalytic activity">
    <reaction evidence="1">
        <text>D-mannose 6-phosphate = D-fructose 6-phosphate</text>
        <dbReference type="Rhea" id="RHEA:12356"/>
        <dbReference type="ChEBI" id="CHEBI:58735"/>
        <dbReference type="ChEBI" id="CHEBI:61527"/>
        <dbReference type="EC" id="5.3.1.8"/>
    </reaction>
</comment>
<dbReference type="SUPFAM" id="SSF51182">
    <property type="entry name" value="RmlC-like cupins"/>
    <property type="match status" value="1"/>
</dbReference>
<evidence type="ECO:0000256" key="5">
    <source>
        <dbReference type="ARBA" id="ARBA00022723"/>
    </source>
</evidence>
<dbReference type="GO" id="GO:0005975">
    <property type="term" value="P:carbohydrate metabolic process"/>
    <property type="evidence" value="ECO:0007669"/>
    <property type="project" value="InterPro"/>
</dbReference>